<dbReference type="Proteomes" id="UP000199220">
    <property type="component" value="Unassembled WGS sequence"/>
</dbReference>
<protein>
    <submittedName>
        <fullName evidence="1">Gamma-glutamyltranspeptidase / glutathione hydrolase</fullName>
    </submittedName>
</protein>
<dbReference type="EMBL" id="FNTX01000002">
    <property type="protein sequence ID" value="SEE82590.1"/>
    <property type="molecule type" value="Genomic_DNA"/>
</dbReference>
<dbReference type="SUPFAM" id="SSF56235">
    <property type="entry name" value="N-terminal nucleophile aminohydrolases (Ntn hydrolases)"/>
    <property type="match status" value="1"/>
</dbReference>
<dbReference type="InterPro" id="IPR052896">
    <property type="entry name" value="GGT-like_enzyme"/>
</dbReference>
<organism evidence="1 2">
    <name type="scientific">Ruania alba</name>
    <dbReference type="NCBI Taxonomy" id="648782"/>
    <lineage>
        <taxon>Bacteria</taxon>
        <taxon>Bacillati</taxon>
        <taxon>Actinomycetota</taxon>
        <taxon>Actinomycetes</taxon>
        <taxon>Micrococcales</taxon>
        <taxon>Ruaniaceae</taxon>
        <taxon>Ruania</taxon>
    </lineage>
</organism>
<dbReference type="InterPro" id="IPR029055">
    <property type="entry name" value="Ntn_hydrolases_N"/>
</dbReference>
<dbReference type="Pfam" id="PF01019">
    <property type="entry name" value="G_glu_transpept"/>
    <property type="match status" value="1"/>
</dbReference>
<reference evidence="2" key="1">
    <citation type="submission" date="2016-10" db="EMBL/GenBank/DDBJ databases">
        <authorList>
            <person name="Varghese N."/>
            <person name="Submissions S."/>
        </authorList>
    </citation>
    <scope>NUCLEOTIDE SEQUENCE [LARGE SCALE GENOMIC DNA]</scope>
    <source>
        <strain evidence="2">DSM 21368</strain>
    </source>
</reference>
<sequence>MTFTTRPEIVGTFGTVASTHWLASASGMAVLEAGGNAFDAAVASGLVLHVVEPHLNGLGGDMPVLCHEATTGRTFTVCGQGVAPSSATPEAYAAHGIEEIPGTGLLAATVPGTFGAWMLMLERYGSLTLREVAQYAIGYARDGYPFLAQAATAVAALEDVFTGHWHASAEIYLPGGRAPEAGERFCNPALAATLERLVAEGEAAGPGREQQIEGARQAFYSGFVAEQIDIFAASEQFDGVGSGAHRGFLTGADLDVWRAREEEPLTVDFAGVQVAKTQPWGQGPVLLQQLAMLEQLDLAEMSDADLVHTVTEVAKLAFADREAWYGDPEHSDVPVEELLRAGYAAERVGLVGADASGELRPGSPGGRAPRLPARVVAAMADGGAWPDGLATPGQGEPTVARGDTCHLDVADRWGNVVAATPSGGWLQSSPTIPGLGFALGTRAQMFWLEQGLASSLVPGARPRTTLSPGLLLGTDRVLAFGTPGGDQQDQWTVPFLINHLVRGMDLQAAIDAPSWHSMHWPSSFAPRVAQPRGMRAESRLGADVLAELRARGHQVEDAGDWSLGRISAAGTRPDGMLHAAANPRGMQGYAVGR</sequence>
<name>A0A1H5M028_9MICO</name>
<evidence type="ECO:0000313" key="1">
    <source>
        <dbReference type="EMBL" id="SEE82590.1"/>
    </source>
</evidence>
<dbReference type="PRINTS" id="PR01210">
    <property type="entry name" value="GGTRANSPTASE"/>
</dbReference>
<dbReference type="InterPro" id="IPR043137">
    <property type="entry name" value="GGT_ssub_C"/>
</dbReference>
<gene>
    <name evidence="1" type="ORF">SAMN04488554_3073</name>
</gene>
<dbReference type="PANTHER" id="PTHR43881:SF1">
    <property type="entry name" value="GAMMA-GLUTAMYLTRANSPEPTIDASE (AFU_ORTHOLOGUE AFUA_4G13580)"/>
    <property type="match status" value="1"/>
</dbReference>
<keyword evidence="1" id="KW-0378">Hydrolase</keyword>
<keyword evidence="2" id="KW-1185">Reference proteome</keyword>
<dbReference type="GO" id="GO:0016787">
    <property type="term" value="F:hydrolase activity"/>
    <property type="evidence" value="ECO:0007669"/>
    <property type="project" value="UniProtKB-KW"/>
</dbReference>
<dbReference type="AlphaFoldDB" id="A0A1H5M028"/>
<dbReference type="PANTHER" id="PTHR43881">
    <property type="entry name" value="GAMMA-GLUTAMYLTRANSPEPTIDASE (AFU_ORTHOLOGUE AFUA_4G13580)"/>
    <property type="match status" value="1"/>
</dbReference>
<proteinExistence type="predicted"/>
<evidence type="ECO:0000313" key="2">
    <source>
        <dbReference type="Proteomes" id="UP000199220"/>
    </source>
</evidence>
<accession>A0A1H5M028</accession>
<dbReference type="Gene3D" id="3.60.20.40">
    <property type="match status" value="1"/>
</dbReference>
<dbReference type="InterPro" id="IPR043138">
    <property type="entry name" value="GGT_lsub"/>
</dbReference>
<dbReference type="STRING" id="648782.SAMN04488554_3073"/>
<dbReference type="Gene3D" id="1.10.246.130">
    <property type="match status" value="1"/>
</dbReference>